<dbReference type="Gene3D" id="3.50.50.60">
    <property type="entry name" value="FAD/NAD(P)-binding domain"/>
    <property type="match status" value="1"/>
</dbReference>
<dbReference type="InterPro" id="IPR050464">
    <property type="entry name" value="Zeta_carotene_desat/Oxidored"/>
</dbReference>
<dbReference type="GO" id="GO:0016491">
    <property type="term" value="F:oxidoreductase activity"/>
    <property type="evidence" value="ECO:0007669"/>
    <property type="project" value="InterPro"/>
</dbReference>
<dbReference type="InterPro" id="IPR036188">
    <property type="entry name" value="FAD/NAD-bd_sf"/>
</dbReference>
<dbReference type="RefSeq" id="WP_135286834.1">
    <property type="nucleotide sequence ID" value="NZ_SMLL01000008.1"/>
</dbReference>
<evidence type="ECO:0000313" key="3">
    <source>
        <dbReference type="Proteomes" id="UP000297564"/>
    </source>
</evidence>
<dbReference type="PANTHER" id="PTHR42923">
    <property type="entry name" value="PROTOPORPHYRINOGEN OXIDASE"/>
    <property type="match status" value="1"/>
</dbReference>
<dbReference type="OrthoDB" id="7849608at2"/>
<organism evidence="2 3">
    <name type="scientific">Ramlibacter rhizophilus</name>
    <dbReference type="NCBI Taxonomy" id="1781167"/>
    <lineage>
        <taxon>Bacteria</taxon>
        <taxon>Pseudomonadati</taxon>
        <taxon>Pseudomonadota</taxon>
        <taxon>Betaproteobacteria</taxon>
        <taxon>Burkholderiales</taxon>
        <taxon>Comamonadaceae</taxon>
        <taxon>Ramlibacter</taxon>
    </lineage>
</organism>
<dbReference type="SUPFAM" id="SSF51905">
    <property type="entry name" value="FAD/NAD(P)-binding domain"/>
    <property type="match status" value="1"/>
</dbReference>
<dbReference type="PANTHER" id="PTHR42923:SF47">
    <property type="entry name" value="BLR3003 PROTEIN"/>
    <property type="match status" value="1"/>
</dbReference>
<name>A0A4Z0BEC8_9BURK</name>
<dbReference type="Gene3D" id="3.90.660.20">
    <property type="entry name" value="Protoporphyrinogen oxidase, mitochondrial, domain 2"/>
    <property type="match status" value="1"/>
</dbReference>
<sequence length="422" mass="44574">MARIAVVGAGWAGLAAAVHAVRAGHAVDVFEAARVPGGRARSLEVALPGRDPWTLDNGQHILIGAYTETLSLMQAVGVAPARVLHAQPLRLLDAHGQGLALPAWPAPLDAAWGIARARGWDWRDKASLLAAALRWRRAGFRCEAGMTVAALCTDLRAAVVRDLIEPLCVAALNTPAQDACGQVFLRVLRDALFGRGWGGWGGAWLLLPREPLGRLFPEAACEHLRRAGARVHLGQRVNELSATSPGWRVDGESYDALILACASWDAVRLLEAAPVSAPQWLARARALRHEGIATVYASGGPRLAEPMLALSGGPAQFVFDRAQLGGPPGLLAFVASASRGTREELEAQVLAQARAEGWEGLSVLQTVVEKRATFACTPGLQRPGQVIAPGLWACGDYVEGPYPATLEGAVRSACAVVQALPP</sequence>
<dbReference type="Pfam" id="PF01593">
    <property type="entry name" value="Amino_oxidase"/>
    <property type="match status" value="1"/>
</dbReference>
<evidence type="ECO:0000313" key="2">
    <source>
        <dbReference type="EMBL" id="TFY96823.1"/>
    </source>
</evidence>
<keyword evidence="3" id="KW-1185">Reference proteome</keyword>
<dbReference type="Gene3D" id="1.10.3110.10">
    <property type="entry name" value="protoporphyrinogen ix oxidase, domain 3"/>
    <property type="match status" value="1"/>
</dbReference>
<reference evidence="2 3" key="1">
    <citation type="submission" date="2019-03" db="EMBL/GenBank/DDBJ databases">
        <title>Ramlibacter rhizophilus CCTCC AB2015357, whole genome shotgun sequence.</title>
        <authorList>
            <person name="Zhang X."/>
            <person name="Feng G."/>
            <person name="Zhu H."/>
        </authorList>
    </citation>
    <scope>NUCLEOTIDE SEQUENCE [LARGE SCALE GENOMIC DNA]</scope>
    <source>
        <strain evidence="2 3">CCTCC AB2015357</strain>
    </source>
</reference>
<feature type="domain" description="Amine oxidase" evidence="1">
    <location>
        <begin position="12"/>
        <end position="420"/>
    </location>
</feature>
<dbReference type="PRINTS" id="PR00419">
    <property type="entry name" value="ADXRDTASE"/>
</dbReference>
<accession>A0A4Z0BEC8</accession>
<evidence type="ECO:0000259" key="1">
    <source>
        <dbReference type="Pfam" id="PF01593"/>
    </source>
</evidence>
<gene>
    <name evidence="2" type="ORF">EZ242_19295</name>
</gene>
<dbReference type="InterPro" id="IPR002937">
    <property type="entry name" value="Amino_oxidase"/>
</dbReference>
<dbReference type="NCBIfam" id="TIGR03467">
    <property type="entry name" value="HpnE"/>
    <property type="match status" value="1"/>
</dbReference>
<proteinExistence type="predicted"/>
<comment type="caution">
    <text evidence="2">The sequence shown here is derived from an EMBL/GenBank/DDBJ whole genome shotgun (WGS) entry which is preliminary data.</text>
</comment>
<dbReference type="AlphaFoldDB" id="A0A4Z0BEC8"/>
<dbReference type="EMBL" id="SMLL01000008">
    <property type="protein sequence ID" value="TFY96823.1"/>
    <property type="molecule type" value="Genomic_DNA"/>
</dbReference>
<protein>
    <submittedName>
        <fullName evidence="2">Desaturase</fullName>
    </submittedName>
</protein>
<dbReference type="InterPro" id="IPR017830">
    <property type="entry name" value="SQase_HpnE"/>
</dbReference>
<dbReference type="Proteomes" id="UP000297564">
    <property type="component" value="Unassembled WGS sequence"/>
</dbReference>